<feature type="binding site" evidence="6">
    <location>
        <position position="460"/>
    </location>
    <ligand>
        <name>(S)-malate</name>
        <dbReference type="ChEBI" id="CHEBI:15589"/>
    </ligand>
</feature>
<dbReference type="InterPro" id="IPR012301">
    <property type="entry name" value="Malic_N_dom"/>
</dbReference>
<dbReference type="Pfam" id="PF00390">
    <property type="entry name" value="malic"/>
    <property type="match status" value="1"/>
</dbReference>
<dbReference type="GO" id="GO:0046872">
    <property type="term" value="F:metal ion binding"/>
    <property type="evidence" value="ECO:0007669"/>
    <property type="project" value="UniProtKB-KW"/>
</dbReference>
<dbReference type="GO" id="GO:0006108">
    <property type="term" value="P:malate metabolic process"/>
    <property type="evidence" value="ECO:0007669"/>
    <property type="project" value="TreeGrafter"/>
</dbReference>
<dbReference type="InterPro" id="IPR015884">
    <property type="entry name" value="Malic_enzyme_CS"/>
</dbReference>
<feature type="domain" description="Malic enzyme NAD-binding" evidence="9">
    <location>
        <begin position="316"/>
        <end position="570"/>
    </location>
</feature>
<dbReference type="InterPro" id="IPR037062">
    <property type="entry name" value="Malic_N_dom_sf"/>
</dbReference>
<dbReference type="InterPro" id="IPR046346">
    <property type="entry name" value="Aminoacid_DH-like_N_sf"/>
</dbReference>
<feature type="binding site" evidence="7">
    <location>
        <position position="315"/>
    </location>
    <ligand>
        <name>a divalent metal cation</name>
        <dbReference type="ChEBI" id="CHEBI:60240"/>
    </ligand>
</feature>
<dbReference type="GO" id="GO:0051287">
    <property type="term" value="F:NAD binding"/>
    <property type="evidence" value="ECO:0007669"/>
    <property type="project" value="InterPro"/>
</dbReference>
<comment type="caution">
    <text evidence="11">The sequence shown here is derived from an EMBL/GenBank/DDBJ whole genome shotgun (WGS) entry which is preliminary data.</text>
</comment>
<dbReference type="Gene3D" id="3.40.50.720">
    <property type="entry name" value="NAD(P)-binding Rossmann-like Domain"/>
    <property type="match status" value="1"/>
</dbReference>
<organism evidence="11 12">
    <name type="scientific">Arxiozyma heterogenica</name>
    <dbReference type="NCBI Taxonomy" id="278026"/>
    <lineage>
        <taxon>Eukaryota</taxon>
        <taxon>Fungi</taxon>
        <taxon>Dikarya</taxon>
        <taxon>Ascomycota</taxon>
        <taxon>Saccharomycotina</taxon>
        <taxon>Saccharomycetes</taxon>
        <taxon>Saccharomycetales</taxon>
        <taxon>Saccharomycetaceae</taxon>
        <taxon>Arxiozyma</taxon>
    </lineage>
</organism>
<feature type="domain" description="Malic enzyme N-terminal" evidence="10">
    <location>
        <begin position="124"/>
        <end position="306"/>
    </location>
</feature>
<feature type="binding site" evidence="7">
    <location>
        <position position="292"/>
    </location>
    <ligand>
        <name>a divalent metal cation</name>
        <dbReference type="ChEBI" id="CHEBI:60240"/>
    </ligand>
</feature>
<dbReference type="InterPro" id="IPR001891">
    <property type="entry name" value="Malic_OxRdtase"/>
</dbReference>
<name>A0AAN8A708_9SACH</name>
<dbReference type="EMBL" id="JAWIZZ010000045">
    <property type="protein sequence ID" value="KAK5779807.1"/>
    <property type="molecule type" value="Genomic_DNA"/>
</dbReference>
<evidence type="ECO:0000313" key="11">
    <source>
        <dbReference type="EMBL" id="KAK5779807.1"/>
    </source>
</evidence>
<dbReference type="SUPFAM" id="SSF51735">
    <property type="entry name" value="NAD(P)-binding Rossmann-fold domains"/>
    <property type="match status" value="1"/>
</dbReference>
<evidence type="ECO:0000313" key="12">
    <source>
        <dbReference type="Proteomes" id="UP001306508"/>
    </source>
</evidence>
<proteinExistence type="inferred from homology"/>
<comment type="similarity">
    <text evidence="2 8">Belongs to the malic enzymes family.</text>
</comment>
<evidence type="ECO:0000256" key="3">
    <source>
        <dbReference type="ARBA" id="ARBA00022723"/>
    </source>
</evidence>
<comment type="cofactor">
    <cofactor evidence="7">
        <name>Mg(2+)</name>
        <dbReference type="ChEBI" id="CHEBI:18420"/>
    </cofactor>
    <cofactor evidence="7">
        <name>Mn(2+)</name>
        <dbReference type="ChEBI" id="CHEBI:29035"/>
    </cofactor>
    <text evidence="7">Divalent metal cations. Prefers magnesium or manganese.</text>
</comment>
<dbReference type="PANTHER" id="PTHR23406:SF34">
    <property type="entry name" value="NAD-DEPENDENT MALIC ENZYME, MITOCHONDRIAL"/>
    <property type="match status" value="1"/>
</dbReference>
<evidence type="ECO:0000256" key="2">
    <source>
        <dbReference type="ARBA" id="ARBA00008785"/>
    </source>
</evidence>
<keyword evidence="8" id="KW-0560">Oxidoreductase</keyword>
<dbReference type="InterPro" id="IPR012302">
    <property type="entry name" value="Malic_NAD-bd"/>
</dbReference>
<evidence type="ECO:0000256" key="7">
    <source>
        <dbReference type="PIRSR" id="PIRSR000106-3"/>
    </source>
</evidence>
<dbReference type="PIRSF" id="PIRSF000106">
    <property type="entry name" value="ME"/>
    <property type="match status" value="1"/>
</dbReference>
<feature type="active site" description="Proton acceptor" evidence="5">
    <location>
        <position position="220"/>
    </location>
</feature>
<dbReference type="InterPro" id="IPR036291">
    <property type="entry name" value="NAD(P)-bd_dom_sf"/>
</dbReference>
<dbReference type="Pfam" id="PF03949">
    <property type="entry name" value="Malic_M"/>
    <property type="match status" value="1"/>
</dbReference>
<feature type="binding site" evidence="7">
    <location>
        <position position="291"/>
    </location>
    <ligand>
        <name>a divalent metal cation</name>
        <dbReference type="ChEBI" id="CHEBI:60240"/>
    </ligand>
</feature>
<accession>A0AAN8A708</accession>
<evidence type="ECO:0000256" key="5">
    <source>
        <dbReference type="PIRSR" id="PIRSR000106-1"/>
    </source>
</evidence>
<keyword evidence="3 7" id="KW-0479">Metal-binding</keyword>
<dbReference type="SMART" id="SM00919">
    <property type="entry name" value="Malic_M"/>
    <property type="match status" value="1"/>
</dbReference>
<evidence type="ECO:0000259" key="9">
    <source>
        <dbReference type="SMART" id="SM00919"/>
    </source>
</evidence>
<dbReference type="PRINTS" id="PR00072">
    <property type="entry name" value="MALOXRDTASE"/>
</dbReference>
<dbReference type="Gene3D" id="3.40.50.10380">
    <property type="entry name" value="Malic enzyme, N-terminal domain"/>
    <property type="match status" value="1"/>
</dbReference>
<dbReference type="SUPFAM" id="SSF53223">
    <property type="entry name" value="Aminoacid dehydrogenase-like, N-terminal domain"/>
    <property type="match status" value="1"/>
</dbReference>
<dbReference type="GO" id="GO:0005829">
    <property type="term" value="C:cytosol"/>
    <property type="evidence" value="ECO:0007669"/>
    <property type="project" value="TreeGrafter"/>
</dbReference>
<keyword evidence="12" id="KW-1185">Reference proteome</keyword>
<gene>
    <name evidence="11" type="ORF">RI543_002343</name>
</gene>
<dbReference type="GO" id="GO:0005739">
    <property type="term" value="C:mitochondrion"/>
    <property type="evidence" value="ECO:0007669"/>
    <property type="project" value="TreeGrafter"/>
</dbReference>
<dbReference type="AlphaFoldDB" id="A0AAN8A708"/>
<reference evidence="12" key="1">
    <citation type="submission" date="2023-07" db="EMBL/GenBank/DDBJ databases">
        <title>A draft genome of Kazachstania heterogenica Y-27499.</title>
        <authorList>
            <person name="Donic C."/>
            <person name="Kralova J.S."/>
            <person name="Fidel L."/>
            <person name="Ben-Dor S."/>
            <person name="Jung S."/>
        </authorList>
    </citation>
    <scope>NUCLEOTIDE SEQUENCE [LARGE SCALE GENOMIC DNA]</scope>
    <source>
        <strain evidence="12">Y27499</strain>
    </source>
</reference>
<evidence type="ECO:0000259" key="10">
    <source>
        <dbReference type="SMART" id="SM01274"/>
    </source>
</evidence>
<protein>
    <recommendedName>
        <fullName evidence="8">Malic enzyme</fullName>
    </recommendedName>
</protein>
<evidence type="ECO:0000256" key="1">
    <source>
        <dbReference type="ARBA" id="ARBA00001936"/>
    </source>
</evidence>
<evidence type="ECO:0000256" key="4">
    <source>
        <dbReference type="ARBA" id="ARBA00023027"/>
    </source>
</evidence>
<evidence type="ECO:0000256" key="6">
    <source>
        <dbReference type="PIRSR" id="PIRSR000106-2"/>
    </source>
</evidence>
<dbReference type="Proteomes" id="UP001306508">
    <property type="component" value="Unassembled WGS sequence"/>
</dbReference>
<feature type="binding site" evidence="6">
    <location>
        <position position="500"/>
    </location>
    <ligand>
        <name>(S)-malate</name>
        <dbReference type="ChEBI" id="CHEBI:15589"/>
    </ligand>
</feature>
<dbReference type="PANTHER" id="PTHR23406">
    <property type="entry name" value="MALIC ENZYME-RELATED"/>
    <property type="match status" value="1"/>
</dbReference>
<dbReference type="PROSITE" id="PS00331">
    <property type="entry name" value="MALIC_ENZYMES"/>
    <property type="match status" value="1"/>
</dbReference>
<dbReference type="SMART" id="SM01274">
    <property type="entry name" value="malic"/>
    <property type="match status" value="1"/>
</dbReference>
<dbReference type="FunFam" id="3.40.50.10380:FF:000001">
    <property type="entry name" value="NAD-dependent malic enzyme"/>
    <property type="match status" value="1"/>
</dbReference>
<dbReference type="GO" id="GO:0004471">
    <property type="term" value="F:malate dehydrogenase (decarboxylating) (NAD+) activity"/>
    <property type="evidence" value="ECO:0007669"/>
    <property type="project" value="TreeGrafter"/>
</dbReference>
<feature type="active site" description="Proton donor" evidence="5">
    <location>
        <position position="147"/>
    </location>
</feature>
<evidence type="ECO:0000256" key="8">
    <source>
        <dbReference type="RuleBase" id="RU003426"/>
    </source>
</evidence>
<comment type="cofactor">
    <cofactor evidence="1">
        <name>Mn(2+)</name>
        <dbReference type="ChEBI" id="CHEBI:29035"/>
    </cofactor>
</comment>
<dbReference type="NCBIfam" id="NF010052">
    <property type="entry name" value="PRK13529.1"/>
    <property type="match status" value="1"/>
</dbReference>
<sequence>MLSVQTTSLDPETSTSQYLKNQVKAGSSDMEKSISYLAQGVESQVDALCVNGPIECPLYGPLLLNSPLFNKGTAFTEQERADFNLNGLLPPQVETLDEQLERAYLQLSKLKTAISKNDYMTNLRVTNKTLYFALIKKHILELVPIIYTPTEGDAIASYSERFNKPEGVFLDINDPASIEERLQSYGGKAKDIDYIVVSDSEGILGIGDQGVGGVRISVSKIALMTVCGGIHPGRVLPVCLDVGTNNKKLSNDELYLGNKFSRVRGEQYDCFIDKFITAVKKLYPGAILHFEDFGVKNARRILDKYRYEVPCFNDDIQGTGAVVVASLLAALKHTHRKLKDITVLVYGAGSAGLGISDQIVSHMVTHGLPIEEARSRIYLMDKEGLILESHKAIATEQQYVYAKPDKDWKDINTKSLVDVVANTKPICLIGCSTQAGAFTKEVIQEMHKHNSRPIVFPLSNPTRLHEAFPDDLMKWTNNNALVATGSPFEPVDGYRISQNNNCYSFPGIGLGAVLSRASCISDRMISAAVDQLAATSMLTEGDSTPGLLPGLESIDDTSARIAAAVILAALDEGIATVEETLCTDNTDKNIKVPRDFEKCVKWVKEQMWTPVYRPLIKVKYNSELHTNQI</sequence>
<keyword evidence="4" id="KW-0520">NAD</keyword>